<dbReference type="EMBL" id="JAFGIX010000046">
    <property type="protein sequence ID" value="MBN1573345.1"/>
    <property type="molecule type" value="Genomic_DNA"/>
</dbReference>
<name>A0A9D8KFZ8_9DELT</name>
<proteinExistence type="predicted"/>
<feature type="DNA-binding region" description="H-T-H motif" evidence="4">
    <location>
        <begin position="25"/>
        <end position="44"/>
    </location>
</feature>
<evidence type="ECO:0000256" key="2">
    <source>
        <dbReference type="ARBA" id="ARBA00023125"/>
    </source>
</evidence>
<dbReference type="InterPro" id="IPR001647">
    <property type="entry name" value="HTH_TetR"/>
</dbReference>
<dbReference type="PRINTS" id="PR00455">
    <property type="entry name" value="HTHTETR"/>
</dbReference>
<dbReference type="GO" id="GO:0000976">
    <property type="term" value="F:transcription cis-regulatory region binding"/>
    <property type="evidence" value="ECO:0007669"/>
    <property type="project" value="TreeGrafter"/>
</dbReference>
<gene>
    <name evidence="6" type="ORF">JW984_09145</name>
</gene>
<dbReference type="AlphaFoldDB" id="A0A9D8KFZ8"/>
<dbReference type="InterPro" id="IPR036271">
    <property type="entry name" value="Tet_transcr_reg_TetR-rel_C_sf"/>
</dbReference>
<reference evidence="6" key="2">
    <citation type="submission" date="2021-01" db="EMBL/GenBank/DDBJ databases">
        <authorList>
            <person name="Hahn C.R."/>
            <person name="Youssef N.H."/>
            <person name="Elshahed M."/>
        </authorList>
    </citation>
    <scope>NUCLEOTIDE SEQUENCE</scope>
    <source>
        <strain evidence="6">Zod_Metabat.24</strain>
    </source>
</reference>
<dbReference type="Proteomes" id="UP000809273">
    <property type="component" value="Unassembled WGS sequence"/>
</dbReference>
<dbReference type="SUPFAM" id="SSF46689">
    <property type="entry name" value="Homeodomain-like"/>
    <property type="match status" value="1"/>
</dbReference>
<dbReference type="InterPro" id="IPR009057">
    <property type="entry name" value="Homeodomain-like_sf"/>
</dbReference>
<dbReference type="InterPro" id="IPR041490">
    <property type="entry name" value="KstR2_TetR_C"/>
</dbReference>
<keyword evidence="1" id="KW-0805">Transcription regulation</keyword>
<dbReference type="SUPFAM" id="SSF48498">
    <property type="entry name" value="Tetracyclin repressor-like, C-terminal domain"/>
    <property type="match status" value="1"/>
</dbReference>
<reference evidence="6" key="1">
    <citation type="journal article" date="2021" name="Environ. Microbiol.">
        <title>Genomic characterization of three novel Desulfobacterota classes expand the metabolic and phylogenetic diversity of the phylum.</title>
        <authorList>
            <person name="Murphy C.L."/>
            <person name="Biggerstaff J."/>
            <person name="Eichhorn A."/>
            <person name="Ewing E."/>
            <person name="Shahan R."/>
            <person name="Soriano D."/>
            <person name="Stewart S."/>
            <person name="VanMol K."/>
            <person name="Walker R."/>
            <person name="Walters P."/>
            <person name="Elshahed M.S."/>
            <person name="Youssef N.H."/>
        </authorList>
    </citation>
    <scope>NUCLEOTIDE SEQUENCE</scope>
    <source>
        <strain evidence="6">Zod_Metabat.24</strain>
    </source>
</reference>
<evidence type="ECO:0000256" key="3">
    <source>
        <dbReference type="ARBA" id="ARBA00023163"/>
    </source>
</evidence>
<evidence type="ECO:0000256" key="1">
    <source>
        <dbReference type="ARBA" id="ARBA00023015"/>
    </source>
</evidence>
<organism evidence="6 7">
    <name type="scientific">Candidatus Zymogenus saltonus</name>
    <dbReference type="NCBI Taxonomy" id="2844893"/>
    <lineage>
        <taxon>Bacteria</taxon>
        <taxon>Deltaproteobacteria</taxon>
        <taxon>Candidatus Zymogenia</taxon>
        <taxon>Candidatus Zymogeniales</taxon>
        <taxon>Candidatus Zymogenaceae</taxon>
        <taxon>Candidatus Zymogenus</taxon>
    </lineage>
</organism>
<dbReference type="GO" id="GO:0003700">
    <property type="term" value="F:DNA-binding transcription factor activity"/>
    <property type="evidence" value="ECO:0007669"/>
    <property type="project" value="TreeGrafter"/>
</dbReference>
<dbReference type="PROSITE" id="PS50977">
    <property type="entry name" value="HTH_TETR_2"/>
    <property type="match status" value="1"/>
</dbReference>
<accession>A0A9D8KFZ8</accession>
<dbReference type="PANTHER" id="PTHR30055">
    <property type="entry name" value="HTH-TYPE TRANSCRIPTIONAL REGULATOR RUTR"/>
    <property type="match status" value="1"/>
</dbReference>
<dbReference type="FunFam" id="1.10.10.60:FF:000141">
    <property type="entry name" value="TetR family transcriptional regulator"/>
    <property type="match status" value="1"/>
</dbReference>
<dbReference type="InterPro" id="IPR050109">
    <property type="entry name" value="HTH-type_TetR-like_transc_reg"/>
</dbReference>
<dbReference type="Gene3D" id="1.10.10.60">
    <property type="entry name" value="Homeodomain-like"/>
    <property type="match status" value="1"/>
</dbReference>
<sequence length="210" mass="23502">MKETREKILNAAVRVFSRNGFHQAKMDDIAETAGVSKGTLYYNFESKSLLFSATVTEGMEAVMGEIRTSLKSDLPFIDHFRKLIDINVDRYIRYSDLAQIVFNEVSSGIDESVLRNIEEVRGRFIDLVAEELEAGQADNRIRPCNTRLAAVAIVGMMDNLCNLLVRYPGSVDRGEITDFLFSFLAAGLLTRSEADKAKGRIPDPPMKEKA</sequence>
<dbReference type="Pfam" id="PF17932">
    <property type="entry name" value="TetR_C_24"/>
    <property type="match status" value="1"/>
</dbReference>
<keyword evidence="2 4" id="KW-0238">DNA-binding</keyword>
<dbReference type="Gene3D" id="1.10.357.10">
    <property type="entry name" value="Tetracycline Repressor, domain 2"/>
    <property type="match status" value="1"/>
</dbReference>
<evidence type="ECO:0000313" key="7">
    <source>
        <dbReference type="Proteomes" id="UP000809273"/>
    </source>
</evidence>
<evidence type="ECO:0000259" key="5">
    <source>
        <dbReference type="PROSITE" id="PS50977"/>
    </source>
</evidence>
<evidence type="ECO:0000313" key="6">
    <source>
        <dbReference type="EMBL" id="MBN1573345.1"/>
    </source>
</evidence>
<dbReference type="PANTHER" id="PTHR30055:SF234">
    <property type="entry name" value="HTH-TYPE TRANSCRIPTIONAL REGULATOR BETI"/>
    <property type="match status" value="1"/>
</dbReference>
<comment type="caution">
    <text evidence="6">The sequence shown here is derived from an EMBL/GenBank/DDBJ whole genome shotgun (WGS) entry which is preliminary data.</text>
</comment>
<protein>
    <submittedName>
        <fullName evidence="6">TetR/AcrR family transcriptional regulator</fullName>
    </submittedName>
</protein>
<feature type="domain" description="HTH tetR-type" evidence="5">
    <location>
        <begin position="2"/>
        <end position="62"/>
    </location>
</feature>
<evidence type="ECO:0000256" key="4">
    <source>
        <dbReference type="PROSITE-ProRule" id="PRU00335"/>
    </source>
</evidence>
<keyword evidence="3" id="KW-0804">Transcription</keyword>
<dbReference type="Pfam" id="PF00440">
    <property type="entry name" value="TetR_N"/>
    <property type="match status" value="1"/>
</dbReference>